<dbReference type="Proteomes" id="UP000652761">
    <property type="component" value="Unassembled WGS sequence"/>
</dbReference>
<reference evidence="1" key="1">
    <citation type="submission" date="2017-07" db="EMBL/GenBank/DDBJ databases">
        <title>Taro Niue Genome Assembly and Annotation.</title>
        <authorList>
            <person name="Atibalentja N."/>
            <person name="Keating K."/>
            <person name="Fields C.J."/>
        </authorList>
    </citation>
    <scope>NUCLEOTIDE SEQUENCE</scope>
    <source>
        <strain evidence="1">Niue_2</strain>
        <tissue evidence="1">Leaf</tissue>
    </source>
</reference>
<comment type="caution">
    <text evidence="1">The sequence shown here is derived from an EMBL/GenBank/DDBJ whole genome shotgun (WGS) entry which is preliminary data.</text>
</comment>
<evidence type="ECO:0000313" key="1">
    <source>
        <dbReference type="EMBL" id="MQL92248.1"/>
    </source>
</evidence>
<evidence type="ECO:0000313" key="2">
    <source>
        <dbReference type="Proteomes" id="UP000652761"/>
    </source>
</evidence>
<dbReference type="AlphaFoldDB" id="A0A843V7Y2"/>
<dbReference type="EMBL" id="NMUH01001427">
    <property type="protein sequence ID" value="MQL92248.1"/>
    <property type="molecule type" value="Genomic_DNA"/>
</dbReference>
<organism evidence="1 2">
    <name type="scientific">Colocasia esculenta</name>
    <name type="common">Wild taro</name>
    <name type="synonym">Arum esculentum</name>
    <dbReference type="NCBI Taxonomy" id="4460"/>
    <lineage>
        <taxon>Eukaryota</taxon>
        <taxon>Viridiplantae</taxon>
        <taxon>Streptophyta</taxon>
        <taxon>Embryophyta</taxon>
        <taxon>Tracheophyta</taxon>
        <taxon>Spermatophyta</taxon>
        <taxon>Magnoliopsida</taxon>
        <taxon>Liliopsida</taxon>
        <taxon>Araceae</taxon>
        <taxon>Aroideae</taxon>
        <taxon>Colocasieae</taxon>
        <taxon>Colocasia</taxon>
    </lineage>
</organism>
<protein>
    <submittedName>
        <fullName evidence="1">Uncharacterized protein</fullName>
    </submittedName>
</protein>
<sequence length="76" mass="8942">MRHPCIFTVWTKARMPSEHLENLLKGCALFYAIMMRWIMPYEMHLTQIWYGSWLPTYCKIFPVGRQDCTAATAIGN</sequence>
<proteinExistence type="predicted"/>
<accession>A0A843V7Y2</accession>
<keyword evidence="2" id="KW-1185">Reference proteome</keyword>
<name>A0A843V7Y2_COLES</name>
<gene>
    <name evidence="1" type="ORF">Taro_024862</name>
</gene>